<reference evidence="2 3" key="1">
    <citation type="submission" date="2022-01" db="EMBL/GenBank/DDBJ databases">
        <title>A high-quality chromosome-level genome assembly of rohu carp, Labeo rohita.</title>
        <authorList>
            <person name="Arick M.A. II"/>
            <person name="Hsu C.-Y."/>
            <person name="Magbanua Z."/>
            <person name="Pechanova O."/>
            <person name="Grover C."/>
            <person name="Miller E."/>
            <person name="Thrash A."/>
            <person name="Ezzel L."/>
            <person name="Alam S."/>
            <person name="Benzie J."/>
            <person name="Hamilton M."/>
            <person name="Karsi A."/>
            <person name="Lawrence M.L."/>
            <person name="Peterson D.G."/>
        </authorList>
    </citation>
    <scope>NUCLEOTIDE SEQUENCE [LARGE SCALE GENOMIC DNA]</scope>
    <source>
        <strain evidence="3">BAU-BD-2019</strain>
        <tissue evidence="2">Blood</tissue>
    </source>
</reference>
<evidence type="ECO:0000259" key="1">
    <source>
        <dbReference type="PROSITE" id="PS50994"/>
    </source>
</evidence>
<feature type="domain" description="Integrase catalytic" evidence="1">
    <location>
        <begin position="460"/>
        <end position="645"/>
    </location>
</feature>
<dbReference type="EMBL" id="JACTAM010000004">
    <property type="protein sequence ID" value="KAI2665729.1"/>
    <property type="molecule type" value="Genomic_DNA"/>
</dbReference>
<accession>A0ABQ8MSB1</accession>
<dbReference type="InterPro" id="IPR001584">
    <property type="entry name" value="Integrase_cat-core"/>
</dbReference>
<name>A0ABQ8MSB1_LABRO</name>
<protein>
    <submittedName>
        <fullName evidence="2">CD180 antigen</fullName>
    </submittedName>
</protein>
<evidence type="ECO:0000313" key="3">
    <source>
        <dbReference type="Proteomes" id="UP000830375"/>
    </source>
</evidence>
<dbReference type="InterPro" id="IPR036397">
    <property type="entry name" value="RNaseH_sf"/>
</dbReference>
<dbReference type="PROSITE" id="PS50994">
    <property type="entry name" value="INTEGRASE"/>
    <property type="match status" value="1"/>
</dbReference>
<dbReference type="Proteomes" id="UP000830375">
    <property type="component" value="Unassembled WGS sequence"/>
</dbReference>
<dbReference type="Pfam" id="PF05380">
    <property type="entry name" value="Peptidase_A17"/>
    <property type="match status" value="1"/>
</dbReference>
<sequence length="760" mass="86721">MSPDQGYGRAKKLLKKHFGSKIKIAAAYMEKVMGWPMIKSEDIDALESFSIFLRNCCNVMEDLQHMEDMNVPSNLRLIVIKLLYKFRERWRAAACELLEHQGNRAMFSDLYRCKIVNTYAFLDPGSSASFCTEHLMRKLNLTGTRSSILLRTLGQEKSIDTFILRGLQISNLDGQTFMDLPELYTQGSMPIRKNNILTQEDLKDWPYLEGIKIPSINEEVELLISINASNLMEPWEIINSQGGGPYAVRTLLGWVVNGPLRGGNSDKGKIGCPVVTANRISVARLEDLLIAQYNQEFNEKLSEDDLLQGPYLTNSLLGVLTRFRQEPVALIADIQAMFHQEHRSKAIKELDLDKDDLPVERVLGLHWCTEEDNFVFKLSIKEHSHTRRGMLSVQWKGWLANLPSIAALKVDRCVKPKDFGPSKHAQLHHFSDARENGYGTVSYLRNKDRKKDLLVESVITDLPPFTNVGVNYFGPFEVKKGRSTVKRYGVSFTCMASWAVHMEMAYSLNTDSCINAIRHFLCRGQVVQLRSDNGTNFVGAELELREAVAGLDHTKIQHALLSNGLKWIFNPPAAPHVGGIWKRLIRLVKNVLYSTIKQPTMDDESFQTLLCETEAILNSRPITKSSDDVNDLEALTPNHILLKSKPLMAPGLFNERDLYIRKRWRQVQYLLDLFWKRWVKEYLPLLQERQKWIMPRRSFTVGDIVVIMDPVAPCGSWLLGRIIKTYPDKGGFVRFVQIKTKPGQLDRPVSKICLLLEAEN</sequence>
<proteinExistence type="predicted"/>
<dbReference type="Pfam" id="PF18701">
    <property type="entry name" value="DUF5641"/>
    <property type="match status" value="1"/>
</dbReference>
<comment type="caution">
    <text evidence="2">The sequence shown here is derived from an EMBL/GenBank/DDBJ whole genome shotgun (WGS) entry which is preliminary data.</text>
</comment>
<dbReference type="InterPro" id="IPR012337">
    <property type="entry name" value="RNaseH-like_sf"/>
</dbReference>
<dbReference type="SUPFAM" id="SSF53098">
    <property type="entry name" value="Ribonuclease H-like"/>
    <property type="match status" value="1"/>
</dbReference>
<dbReference type="InterPro" id="IPR008042">
    <property type="entry name" value="Retrotrans_Pao"/>
</dbReference>
<gene>
    <name evidence="2" type="ORF">H4Q32_022814</name>
</gene>
<evidence type="ECO:0000313" key="2">
    <source>
        <dbReference type="EMBL" id="KAI2665729.1"/>
    </source>
</evidence>
<keyword evidence="3" id="KW-1185">Reference proteome</keyword>
<organism evidence="2 3">
    <name type="scientific">Labeo rohita</name>
    <name type="common">Indian major carp</name>
    <name type="synonym">Cyprinus rohita</name>
    <dbReference type="NCBI Taxonomy" id="84645"/>
    <lineage>
        <taxon>Eukaryota</taxon>
        <taxon>Metazoa</taxon>
        <taxon>Chordata</taxon>
        <taxon>Craniata</taxon>
        <taxon>Vertebrata</taxon>
        <taxon>Euteleostomi</taxon>
        <taxon>Actinopterygii</taxon>
        <taxon>Neopterygii</taxon>
        <taxon>Teleostei</taxon>
        <taxon>Ostariophysi</taxon>
        <taxon>Cypriniformes</taxon>
        <taxon>Cyprinidae</taxon>
        <taxon>Labeoninae</taxon>
        <taxon>Labeonini</taxon>
        <taxon>Labeo</taxon>
    </lineage>
</organism>
<dbReference type="PANTHER" id="PTHR47331:SF1">
    <property type="entry name" value="GAG-LIKE PROTEIN"/>
    <property type="match status" value="1"/>
</dbReference>
<dbReference type="Gene3D" id="3.30.420.10">
    <property type="entry name" value="Ribonuclease H-like superfamily/Ribonuclease H"/>
    <property type="match status" value="1"/>
</dbReference>
<dbReference type="PANTHER" id="PTHR47331">
    <property type="entry name" value="PHD-TYPE DOMAIN-CONTAINING PROTEIN"/>
    <property type="match status" value="1"/>
</dbReference>
<dbReference type="InterPro" id="IPR040676">
    <property type="entry name" value="DUF5641"/>
</dbReference>